<accession>L8GU38</accession>
<feature type="compositionally biased region" description="Polar residues" evidence="1">
    <location>
        <begin position="79"/>
        <end position="89"/>
    </location>
</feature>
<dbReference type="KEGG" id="acan:ACA1_164820"/>
<dbReference type="Proteomes" id="UP000011083">
    <property type="component" value="Unassembled WGS sequence"/>
</dbReference>
<evidence type="ECO:0000313" key="3">
    <source>
        <dbReference type="Proteomes" id="UP000011083"/>
    </source>
</evidence>
<evidence type="ECO:0000256" key="1">
    <source>
        <dbReference type="SAM" id="MobiDB-lite"/>
    </source>
</evidence>
<protein>
    <submittedName>
        <fullName evidence="2">Uncharacterized protein</fullName>
    </submittedName>
</protein>
<gene>
    <name evidence="2" type="ORF">ACA1_164820</name>
</gene>
<evidence type="ECO:0000313" key="2">
    <source>
        <dbReference type="EMBL" id="ELR15601.1"/>
    </source>
</evidence>
<proteinExistence type="predicted"/>
<dbReference type="GeneID" id="14916217"/>
<dbReference type="RefSeq" id="XP_004337614.1">
    <property type="nucleotide sequence ID" value="XM_004337566.1"/>
</dbReference>
<dbReference type="AlphaFoldDB" id="L8GU38"/>
<keyword evidence="3" id="KW-1185">Reference proteome</keyword>
<name>L8GU38_ACACF</name>
<organism evidence="2 3">
    <name type="scientific">Acanthamoeba castellanii (strain ATCC 30010 / Neff)</name>
    <dbReference type="NCBI Taxonomy" id="1257118"/>
    <lineage>
        <taxon>Eukaryota</taxon>
        <taxon>Amoebozoa</taxon>
        <taxon>Discosea</taxon>
        <taxon>Longamoebia</taxon>
        <taxon>Centramoebida</taxon>
        <taxon>Acanthamoebidae</taxon>
        <taxon>Acanthamoeba</taxon>
    </lineage>
</organism>
<dbReference type="VEuPathDB" id="AmoebaDB:ACA1_164820"/>
<sequence length="89" mass="9899">MQALLFFNHLSMAEPVIQEARPKPEMTDKALVEGGGDWVALDKRARQRQADGRDFIPLRSKHSSGLPANTRKHRDRGHQTQPGGASRGN</sequence>
<dbReference type="EMBL" id="KB008026">
    <property type="protein sequence ID" value="ELR15601.1"/>
    <property type="molecule type" value="Genomic_DNA"/>
</dbReference>
<reference evidence="2 3" key="1">
    <citation type="journal article" date="2013" name="Genome Biol.">
        <title>Genome of Acanthamoeba castellanii highlights extensive lateral gene transfer and early evolution of tyrosine kinase signaling.</title>
        <authorList>
            <person name="Clarke M."/>
            <person name="Lohan A.J."/>
            <person name="Liu B."/>
            <person name="Lagkouvardos I."/>
            <person name="Roy S."/>
            <person name="Zafar N."/>
            <person name="Bertelli C."/>
            <person name="Schilde C."/>
            <person name="Kianianmomeni A."/>
            <person name="Burglin T.R."/>
            <person name="Frech C."/>
            <person name="Turcotte B."/>
            <person name="Kopec K.O."/>
            <person name="Synnott J.M."/>
            <person name="Choo C."/>
            <person name="Paponov I."/>
            <person name="Finkler A."/>
            <person name="Soon Heng Tan C."/>
            <person name="Hutchins A.P."/>
            <person name="Weinmeier T."/>
            <person name="Rattei T."/>
            <person name="Chu J.S."/>
            <person name="Gimenez G."/>
            <person name="Irimia M."/>
            <person name="Rigden D.J."/>
            <person name="Fitzpatrick D.A."/>
            <person name="Lorenzo-Morales J."/>
            <person name="Bateman A."/>
            <person name="Chiu C.H."/>
            <person name="Tang P."/>
            <person name="Hegemann P."/>
            <person name="Fromm H."/>
            <person name="Raoult D."/>
            <person name="Greub G."/>
            <person name="Miranda-Saavedra D."/>
            <person name="Chen N."/>
            <person name="Nash P."/>
            <person name="Ginger M.L."/>
            <person name="Horn M."/>
            <person name="Schaap P."/>
            <person name="Caler L."/>
            <person name="Loftus B."/>
        </authorList>
    </citation>
    <scope>NUCLEOTIDE SEQUENCE [LARGE SCALE GENOMIC DNA]</scope>
    <source>
        <strain evidence="2 3">Neff</strain>
    </source>
</reference>
<feature type="region of interest" description="Disordered" evidence="1">
    <location>
        <begin position="49"/>
        <end position="89"/>
    </location>
</feature>